<keyword evidence="1" id="KW-0732">Signal</keyword>
<dbReference type="SUPFAM" id="SSF50969">
    <property type="entry name" value="YVTN repeat-like/Quinoprotein amine dehydrogenase"/>
    <property type="match status" value="1"/>
</dbReference>
<sequence length="269" mass="30465">MSAMKHLLHAARGLALIATLFVADRAVAAPVAGYRVVAKYPHATSSYTEGFFYLGGLFYEGTGLEGRSKVVVTRPQTGEAVQQLQLPPQYFGEGIVDWGPNLYEWTWQSHICFVYDRFSLRPIRQFRYTGEGWGMTRTDRELITSDGTATLRFRDPETFKETHHVIVKDGSQPILQLNELEYVKGEIYANVWHSDRIARISPRDGHVIGWIDLTGILAEDQKADAESVLNGIAYDAQQDRLFVTGKQWPTIFEIKIVTRPAMLLKSMPR</sequence>
<dbReference type="PANTHER" id="PTHR31270:SF1">
    <property type="entry name" value="GLUTAMINYL-PEPTIDE CYCLOTRANSFERASE"/>
    <property type="match status" value="1"/>
</dbReference>
<dbReference type="Pfam" id="PF05096">
    <property type="entry name" value="Glu_cyclase_2"/>
    <property type="match status" value="1"/>
</dbReference>
<protein>
    <submittedName>
        <fullName evidence="2">Glutamine cyclotransferase</fullName>
    </submittedName>
</protein>
<keyword evidence="2" id="KW-0808">Transferase</keyword>
<evidence type="ECO:0000313" key="3">
    <source>
        <dbReference type="Proteomes" id="UP000292958"/>
    </source>
</evidence>
<dbReference type="AlphaFoldDB" id="A0A4Q7YWD9"/>
<dbReference type="EMBL" id="SHKW01000001">
    <property type="protein sequence ID" value="RZU41395.1"/>
    <property type="molecule type" value="Genomic_DNA"/>
</dbReference>
<organism evidence="2 3">
    <name type="scientific">Edaphobacter modestus</name>
    <dbReference type="NCBI Taxonomy" id="388466"/>
    <lineage>
        <taxon>Bacteria</taxon>
        <taxon>Pseudomonadati</taxon>
        <taxon>Acidobacteriota</taxon>
        <taxon>Terriglobia</taxon>
        <taxon>Terriglobales</taxon>
        <taxon>Acidobacteriaceae</taxon>
        <taxon>Edaphobacter</taxon>
    </lineage>
</organism>
<gene>
    <name evidence="2" type="ORF">BDD14_2917</name>
</gene>
<name>A0A4Q7YWD9_9BACT</name>
<accession>A0A4Q7YWD9</accession>
<evidence type="ECO:0000313" key="2">
    <source>
        <dbReference type="EMBL" id="RZU41395.1"/>
    </source>
</evidence>
<dbReference type="RefSeq" id="WP_242617939.1">
    <property type="nucleotide sequence ID" value="NZ_SHKW01000001.1"/>
</dbReference>
<dbReference type="InterPro" id="IPR007788">
    <property type="entry name" value="QCT"/>
</dbReference>
<dbReference type="PANTHER" id="PTHR31270">
    <property type="entry name" value="GLUTAMINYL-PEPTIDE CYCLOTRANSFERASE"/>
    <property type="match status" value="1"/>
</dbReference>
<reference evidence="2 3" key="1">
    <citation type="submission" date="2019-02" db="EMBL/GenBank/DDBJ databases">
        <title>Genomic Encyclopedia of Archaeal and Bacterial Type Strains, Phase II (KMG-II): from individual species to whole genera.</title>
        <authorList>
            <person name="Goeker M."/>
        </authorList>
    </citation>
    <scope>NUCLEOTIDE SEQUENCE [LARGE SCALE GENOMIC DNA]</scope>
    <source>
        <strain evidence="2 3">DSM 18101</strain>
    </source>
</reference>
<feature type="signal peptide" evidence="1">
    <location>
        <begin position="1"/>
        <end position="28"/>
    </location>
</feature>
<feature type="chain" id="PRO_5020871913" evidence="1">
    <location>
        <begin position="29"/>
        <end position="269"/>
    </location>
</feature>
<proteinExistence type="predicted"/>
<keyword evidence="3" id="KW-1185">Reference proteome</keyword>
<dbReference type="GO" id="GO:0016603">
    <property type="term" value="F:glutaminyl-peptide cyclotransferase activity"/>
    <property type="evidence" value="ECO:0007669"/>
    <property type="project" value="InterPro"/>
</dbReference>
<evidence type="ECO:0000256" key="1">
    <source>
        <dbReference type="SAM" id="SignalP"/>
    </source>
</evidence>
<dbReference type="Proteomes" id="UP000292958">
    <property type="component" value="Unassembled WGS sequence"/>
</dbReference>
<dbReference type="InterPro" id="IPR011044">
    <property type="entry name" value="Quino_amine_DH_bsu"/>
</dbReference>
<comment type="caution">
    <text evidence="2">The sequence shown here is derived from an EMBL/GenBank/DDBJ whole genome shotgun (WGS) entry which is preliminary data.</text>
</comment>